<dbReference type="SUPFAM" id="SSF47473">
    <property type="entry name" value="EF-hand"/>
    <property type="match status" value="1"/>
</dbReference>
<comment type="caution">
    <text evidence="9">The sequence shown here is derived from an EMBL/GenBank/DDBJ whole genome shotgun (WGS) entry which is preliminary data.</text>
</comment>
<dbReference type="Pfam" id="PF13202">
    <property type="entry name" value="EF-hand_5"/>
    <property type="match status" value="2"/>
</dbReference>
<evidence type="ECO:0000313" key="10">
    <source>
        <dbReference type="Proteomes" id="UP000663824"/>
    </source>
</evidence>
<dbReference type="PANTHER" id="PTHR23055:SF178">
    <property type="entry name" value="NEUROCALCIN HOMOLOG"/>
    <property type="match status" value="1"/>
</dbReference>
<evidence type="ECO:0000256" key="4">
    <source>
        <dbReference type="ARBA" id="ARBA00022737"/>
    </source>
</evidence>
<dbReference type="PANTHER" id="PTHR23055">
    <property type="entry name" value="CALCIUM BINDING PROTEINS"/>
    <property type="match status" value="1"/>
</dbReference>
<keyword evidence="5" id="KW-0106">Calcium</keyword>
<feature type="compositionally biased region" description="Low complexity" evidence="7">
    <location>
        <begin position="348"/>
        <end position="357"/>
    </location>
</feature>
<keyword evidence="3" id="KW-0479">Metal-binding</keyword>
<dbReference type="PROSITE" id="PS00018">
    <property type="entry name" value="EF_HAND_1"/>
    <property type="match status" value="2"/>
</dbReference>
<feature type="compositionally biased region" description="Basic and acidic residues" evidence="7">
    <location>
        <begin position="400"/>
        <end position="419"/>
    </location>
</feature>
<keyword evidence="4" id="KW-0677">Repeat</keyword>
<organism evidence="9 10">
    <name type="scientific">Rotaria magnacalcarata</name>
    <dbReference type="NCBI Taxonomy" id="392030"/>
    <lineage>
        <taxon>Eukaryota</taxon>
        <taxon>Metazoa</taxon>
        <taxon>Spiralia</taxon>
        <taxon>Gnathifera</taxon>
        <taxon>Rotifera</taxon>
        <taxon>Eurotatoria</taxon>
        <taxon>Bdelloidea</taxon>
        <taxon>Philodinida</taxon>
        <taxon>Philodinidae</taxon>
        <taxon>Rotaria</taxon>
    </lineage>
</organism>
<feature type="domain" description="EF-hand" evidence="8">
    <location>
        <begin position="634"/>
        <end position="669"/>
    </location>
</feature>
<feature type="region of interest" description="Disordered" evidence="7">
    <location>
        <begin position="309"/>
        <end position="431"/>
    </location>
</feature>
<sequence>MTSGSTQDLILDGAELSHPITIKRGKTTRTYQVIAYPTPITRKTTNMYADGTVTPDPRAIKKCRWYTAGIIRFHVNAETNSIYESRPDMHELEVTLECLLDESHKQLLAKRAEEIYGLEFTSENFVICPFQTFIAQLAININGQMKTFYGTLSDNTELHPMRIIFNIKDKNELAEIASKLDYPKDNDIILQYDYSLSGTSTARASLTVSAEELSRIDLEKQIFGSSKAQSMVVSRSFMDQVTGSIAVKLKVVEDIGVGGSSFGHDIIKQEIANAISTTGFQKFNIDDLKKLEANDTEITEDLKANIITSTSASDASSSQSAKYTLDKESSSDSSDTLHEKSNETRRAGGQSSSSSNSESKKGGGKIGYGGFSLDLSGEKSTSSSHSASSNFDNADSSASTDHEKFSESSSQLKERDDKNASSNSTSRQVQGQIRLAKDIEASIIHRNQISKGFTISLERWHHQIATTSIKGRLLTKTDADILDDSQIEKAKQEAIRRDRELTRKQIDDLLHEIDTLDDEKLQEMHEEFIELCPDGAMSKEIFTKKFQSQYPKGKASSFCRYAFDIFDKDKSGKLNFTEYVMAMHIHESDDLEHNLALAFDIFDYDKSGAIDQKEILHMITATSDLLGQTMDITSAKNLARKIMDSCDKKRNKSITKEEFLDGCKSVKDYCRVLIPNFDNKNVVIQFYKSRLILGDACLFDSNNDDLLALGRIKNLYRVSIVEATIHSVYSTSWRQ</sequence>
<evidence type="ECO:0000256" key="5">
    <source>
        <dbReference type="ARBA" id="ARBA00022837"/>
    </source>
</evidence>
<dbReference type="EMBL" id="CAJNRE010003169">
    <property type="protein sequence ID" value="CAF2007088.1"/>
    <property type="molecule type" value="Genomic_DNA"/>
</dbReference>
<dbReference type="InterPro" id="IPR002048">
    <property type="entry name" value="EF_hand_dom"/>
</dbReference>
<dbReference type="GO" id="GO:0005509">
    <property type="term" value="F:calcium ion binding"/>
    <property type="evidence" value="ECO:0007669"/>
    <property type="project" value="InterPro"/>
</dbReference>
<feature type="domain" description="EF-hand" evidence="8">
    <location>
        <begin position="554"/>
        <end position="589"/>
    </location>
</feature>
<dbReference type="PRINTS" id="PR00450">
    <property type="entry name" value="RECOVERIN"/>
</dbReference>
<feature type="compositionally biased region" description="Polar residues" evidence="7">
    <location>
        <begin position="420"/>
        <end position="431"/>
    </location>
</feature>
<name>A0A816MY13_9BILA</name>
<dbReference type="Gene3D" id="1.10.238.10">
    <property type="entry name" value="EF-hand"/>
    <property type="match status" value="1"/>
</dbReference>
<feature type="compositionally biased region" description="Low complexity" evidence="7">
    <location>
        <begin position="309"/>
        <end position="321"/>
    </location>
</feature>
<evidence type="ECO:0000256" key="2">
    <source>
        <dbReference type="ARBA" id="ARBA00022707"/>
    </source>
</evidence>
<dbReference type="SMART" id="SM00054">
    <property type="entry name" value="EFh"/>
    <property type="match status" value="3"/>
</dbReference>
<feature type="domain" description="EF-hand" evidence="8">
    <location>
        <begin position="590"/>
        <end position="625"/>
    </location>
</feature>
<evidence type="ECO:0000256" key="1">
    <source>
        <dbReference type="ARBA" id="ARBA00006049"/>
    </source>
</evidence>
<dbReference type="InterPro" id="IPR028846">
    <property type="entry name" value="Recoverin"/>
</dbReference>
<feature type="compositionally biased region" description="Basic and acidic residues" evidence="7">
    <location>
        <begin position="324"/>
        <end position="346"/>
    </location>
</feature>
<dbReference type="InterPro" id="IPR011992">
    <property type="entry name" value="EF-hand-dom_pair"/>
</dbReference>
<dbReference type="CDD" id="cd00051">
    <property type="entry name" value="EFh"/>
    <property type="match status" value="1"/>
</dbReference>
<evidence type="ECO:0000256" key="3">
    <source>
        <dbReference type="ARBA" id="ARBA00022723"/>
    </source>
</evidence>
<keyword evidence="6" id="KW-0449">Lipoprotein</keyword>
<keyword evidence="2" id="KW-0519">Myristate</keyword>
<reference evidence="9" key="1">
    <citation type="submission" date="2021-02" db="EMBL/GenBank/DDBJ databases">
        <authorList>
            <person name="Nowell W R."/>
        </authorList>
    </citation>
    <scope>NUCLEOTIDE SEQUENCE</scope>
</reference>
<dbReference type="AlphaFoldDB" id="A0A816MY13"/>
<proteinExistence type="inferred from homology"/>
<dbReference type="PROSITE" id="PS50222">
    <property type="entry name" value="EF_HAND_2"/>
    <property type="match status" value="3"/>
</dbReference>
<accession>A0A816MY13</accession>
<comment type="similarity">
    <text evidence="1">Belongs to the recoverin family.</text>
</comment>
<gene>
    <name evidence="9" type="ORF">MBJ925_LOCUS8504</name>
</gene>
<dbReference type="InterPro" id="IPR018247">
    <property type="entry name" value="EF_Hand_1_Ca_BS"/>
</dbReference>
<evidence type="ECO:0000256" key="6">
    <source>
        <dbReference type="ARBA" id="ARBA00023288"/>
    </source>
</evidence>
<evidence type="ECO:0000259" key="8">
    <source>
        <dbReference type="PROSITE" id="PS50222"/>
    </source>
</evidence>
<feature type="compositionally biased region" description="Low complexity" evidence="7">
    <location>
        <begin position="380"/>
        <end position="399"/>
    </location>
</feature>
<evidence type="ECO:0000313" key="9">
    <source>
        <dbReference type="EMBL" id="CAF2007088.1"/>
    </source>
</evidence>
<dbReference type="Proteomes" id="UP000663824">
    <property type="component" value="Unassembled WGS sequence"/>
</dbReference>
<evidence type="ECO:0000256" key="7">
    <source>
        <dbReference type="SAM" id="MobiDB-lite"/>
    </source>
</evidence>
<protein>
    <recommendedName>
        <fullName evidence="8">EF-hand domain-containing protein</fullName>
    </recommendedName>
</protein>